<evidence type="ECO:0000256" key="7">
    <source>
        <dbReference type="ARBA" id="ARBA00023224"/>
    </source>
</evidence>
<evidence type="ECO:0000256" key="5">
    <source>
        <dbReference type="ARBA" id="ARBA00023136"/>
    </source>
</evidence>
<keyword evidence="6 8" id="KW-0675">Receptor</keyword>
<dbReference type="OMA" id="CKFITTH"/>
<feature type="transmembrane region" description="Helical" evidence="9">
    <location>
        <begin position="103"/>
        <end position="120"/>
    </location>
</feature>
<organism evidence="11 12">
    <name type="scientific">Nematostella vectensis</name>
    <name type="common">Starlet sea anemone</name>
    <dbReference type="NCBI Taxonomy" id="45351"/>
    <lineage>
        <taxon>Eukaryota</taxon>
        <taxon>Metazoa</taxon>
        <taxon>Cnidaria</taxon>
        <taxon>Anthozoa</taxon>
        <taxon>Hexacorallia</taxon>
        <taxon>Actiniaria</taxon>
        <taxon>Edwardsiidae</taxon>
        <taxon>Nematostella</taxon>
    </lineage>
</organism>
<dbReference type="PRINTS" id="PR00237">
    <property type="entry name" value="GPCRRHODOPSN"/>
</dbReference>
<evidence type="ECO:0000256" key="6">
    <source>
        <dbReference type="ARBA" id="ARBA00023170"/>
    </source>
</evidence>
<dbReference type="Pfam" id="PF00001">
    <property type="entry name" value="7tm_1"/>
    <property type="match status" value="1"/>
</dbReference>
<evidence type="ECO:0000313" key="11">
    <source>
        <dbReference type="EMBL" id="EDO43365.1"/>
    </source>
</evidence>
<dbReference type="PANTHER" id="PTHR24243:SF208">
    <property type="entry name" value="PYROKININ-1 RECEPTOR"/>
    <property type="match status" value="1"/>
</dbReference>
<evidence type="ECO:0000313" key="12">
    <source>
        <dbReference type="Proteomes" id="UP000001593"/>
    </source>
</evidence>
<proteinExistence type="inferred from homology"/>
<accession>A7RYR4</accession>
<keyword evidence="4 8" id="KW-0297">G-protein coupled receptor</keyword>
<gene>
    <name evidence="11" type="ORF">NEMVEDRAFT_v1g204117</name>
</gene>
<dbReference type="InterPro" id="IPR017452">
    <property type="entry name" value="GPCR_Rhodpsn_7TM"/>
</dbReference>
<dbReference type="PROSITE" id="PS50262">
    <property type="entry name" value="G_PROTEIN_RECEP_F1_2"/>
    <property type="match status" value="1"/>
</dbReference>
<feature type="domain" description="G-protein coupled receptors family 1 profile" evidence="10">
    <location>
        <begin position="38"/>
        <end position="288"/>
    </location>
</feature>
<feature type="transmembrane region" description="Helical" evidence="9">
    <location>
        <begin position="273"/>
        <end position="291"/>
    </location>
</feature>
<keyword evidence="2 8" id="KW-0812">Transmembrane</keyword>
<dbReference type="HOGENOM" id="CLU_009579_6_4_1"/>
<dbReference type="GO" id="GO:0004930">
    <property type="term" value="F:G protein-coupled receptor activity"/>
    <property type="evidence" value="ECO:0007669"/>
    <property type="project" value="UniProtKB-KW"/>
</dbReference>
<dbReference type="eggNOG" id="KOG3656">
    <property type="taxonomic scope" value="Eukaryota"/>
</dbReference>
<evidence type="ECO:0000256" key="2">
    <source>
        <dbReference type="ARBA" id="ARBA00022692"/>
    </source>
</evidence>
<evidence type="ECO:0000256" key="1">
    <source>
        <dbReference type="ARBA" id="ARBA00004141"/>
    </source>
</evidence>
<dbReference type="STRING" id="45351.A7RYR4"/>
<feature type="transmembrane region" description="Helical" evidence="9">
    <location>
        <begin position="25"/>
        <end position="46"/>
    </location>
</feature>
<name>A7RYR4_NEMVE</name>
<evidence type="ECO:0000256" key="8">
    <source>
        <dbReference type="RuleBase" id="RU000688"/>
    </source>
</evidence>
<reference evidence="11 12" key="1">
    <citation type="journal article" date="2007" name="Science">
        <title>Sea anemone genome reveals ancestral eumetazoan gene repertoire and genomic organization.</title>
        <authorList>
            <person name="Putnam N.H."/>
            <person name="Srivastava M."/>
            <person name="Hellsten U."/>
            <person name="Dirks B."/>
            <person name="Chapman J."/>
            <person name="Salamov A."/>
            <person name="Terry A."/>
            <person name="Shapiro H."/>
            <person name="Lindquist E."/>
            <person name="Kapitonov V.V."/>
            <person name="Jurka J."/>
            <person name="Genikhovich G."/>
            <person name="Grigoriev I.V."/>
            <person name="Lucas S.M."/>
            <person name="Steele R.E."/>
            <person name="Finnerty J.R."/>
            <person name="Technau U."/>
            <person name="Martindale M.Q."/>
            <person name="Rokhsar D.S."/>
        </authorList>
    </citation>
    <scope>NUCLEOTIDE SEQUENCE [LARGE SCALE GENOMIC DNA]</scope>
    <source>
        <strain evidence="12">CH2 X CH6</strain>
    </source>
</reference>
<evidence type="ECO:0000256" key="3">
    <source>
        <dbReference type="ARBA" id="ARBA00022989"/>
    </source>
</evidence>
<dbReference type="SMART" id="SM01381">
    <property type="entry name" value="7TM_GPCR_Srsx"/>
    <property type="match status" value="1"/>
</dbReference>
<evidence type="ECO:0000256" key="4">
    <source>
        <dbReference type="ARBA" id="ARBA00023040"/>
    </source>
</evidence>
<dbReference type="InParanoid" id="A7RYR4"/>
<evidence type="ECO:0000256" key="9">
    <source>
        <dbReference type="SAM" id="Phobius"/>
    </source>
</evidence>
<feature type="transmembrane region" description="Helical" evidence="9">
    <location>
        <begin position="141"/>
        <end position="161"/>
    </location>
</feature>
<keyword evidence="12" id="KW-1185">Reference proteome</keyword>
<protein>
    <recommendedName>
        <fullName evidence="10">G-protein coupled receptors family 1 profile domain-containing protein</fullName>
    </recommendedName>
</protein>
<dbReference type="PhylomeDB" id="A7RYR4"/>
<dbReference type="SUPFAM" id="SSF81321">
    <property type="entry name" value="Family A G protein-coupled receptor-like"/>
    <property type="match status" value="1"/>
</dbReference>
<feature type="transmembrane region" description="Helical" evidence="9">
    <location>
        <begin position="184"/>
        <end position="206"/>
    </location>
</feature>
<feature type="transmembrane region" description="Helical" evidence="9">
    <location>
        <begin position="58"/>
        <end position="83"/>
    </location>
</feature>
<keyword evidence="7 8" id="KW-0807">Transducer</keyword>
<evidence type="ECO:0000259" key="10">
    <source>
        <dbReference type="PROSITE" id="PS50262"/>
    </source>
</evidence>
<comment type="similarity">
    <text evidence="8">Belongs to the G-protein coupled receptor 1 family.</text>
</comment>
<feature type="transmembrane region" description="Helical" evidence="9">
    <location>
        <begin position="239"/>
        <end position="261"/>
    </location>
</feature>
<dbReference type="PANTHER" id="PTHR24243">
    <property type="entry name" value="G-PROTEIN COUPLED RECEPTOR"/>
    <property type="match status" value="1"/>
</dbReference>
<keyword evidence="5 9" id="KW-0472">Membrane</keyword>
<dbReference type="GO" id="GO:0016020">
    <property type="term" value="C:membrane"/>
    <property type="evidence" value="ECO:0007669"/>
    <property type="project" value="UniProtKB-SubCell"/>
</dbReference>
<dbReference type="CDD" id="cd00637">
    <property type="entry name" value="7tm_classA_rhodopsin-like"/>
    <property type="match status" value="1"/>
</dbReference>
<dbReference type="Proteomes" id="UP000001593">
    <property type="component" value="Unassembled WGS sequence"/>
</dbReference>
<dbReference type="Gene3D" id="1.20.1070.10">
    <property type="entry name" value="Rhodopsin 7-helix transmembrane proteins"/>
    <property type="match status" value="1"/>
</dbReference>
<keyword evidence="3 9" id="KW-1133">Transmembrane helix</keyword>
<sequence>MASNNTSVGYNSTSAGFTITDLSLLPAYCLAISVGLGGNGLVIGVVRKKRSLHTTTNYLLANLALADLLNLIWCIPGLVLTFVEHPRGTLGDLLCKFVTMHHIAGIMQIVSGLTLTILAVERYNALFHPMDTRLRLRRENLRYPIGIMWSFSVIYVIPLFVYEKYSAKENNCSLVWPNWQVTGMIYWGVLAVIVLLCSITMLYCYFNIIKGLYFTQTICSRGQAPNGDERAAKRKIVKLLLSVTLVFCVCFIPFIVVSVVFTDGSHSVAYKLSYFLVYCSSSVNPLIYAYYSSNYRNAFSEVLERYSQRIRNLENHVPRIHRHASSFELKVTENKGTDVRSSDPKLLSFKRI</sequence>
<dbReference type="FunCoup" id="A7RYR4">
    <property type="interactions" value="203"/>
</dbReference>
<dbReference type="InterPro" id="IPR000276">
    <property type="entry name" value="GPCR_Rhodpsn"/>
</dbReference>
<dbReference type="OrthoDB" id="5987936at2759"/>
<comment type="subcellular location">
    <subcellularLocation>
        <location evidence="1">Membrane</location>
        <topology evidence="1">Multi-pass membrane protein</topology>
    </subcellularLocation>
</comment>
<dbReference type="EMBL" id="DS469554">
    <property type="protein sequence ID" value="EDO43365.1"/>
    <property type="molecule type" value="Genomic_DNA"/>
</dbReference>
<dbReference type="AlphaFoldDB" id="A7RYR4"/>
<dbReference type="PROSITE" id="PS00237">
    <property type="entry name" value="G_PROTEIN_RECEP_F1_1"/>
    <property type="match status" value="1"/>
</dbReference>